<evidence type="ECO:0000313" key="3">
    <source>
        <dbReference type="EMBL" id="THY70840.1"/>
    </source>
</evidence>
<evidence type="ECO:0000313" key="2">
    <source>
        <dbReference type="EMBL" id="THW47413.1"/>
    </source>
</evidence>
<dbReference type="AlphaFoldDB" id="A0A4S8Y3B6"/>
<comment type="caution">
    <text evidence="2">The sequence shown here is derived from an EMBL/GenBank/DDBJ whole genome shotgun (WGS) entry which is preliminary data.</text>
</comment>
<evidence type="ECO:0000313" key="4">
    <source>
        <dbReference type="Proteomes" id="UP000305064"/>
    </source>
</evidence>
<evidence type="ECO:0000313" key="5">
    <source>
        <dbReference type="Proteomes" id="UP000310687"/>
    </source>
</evidence>
<sequence length="172" mass="18748">MVLSSKSSKIITKMAAPSISPMESTTSSSSTNSHKTSTSSLNPHLEGGYDYVFPAHKKTTTSNTQGLSENTKSLYKQLLHQKPLMPALSDDHTVLFSNGLQWLLDTATETERAAADRKRREKRMGAPLTEDAVRALDSNPRIKELGDLDSVSAASVDRARIDAWVTEMDAAP</sequence>
<gene>
    <name evidence="3" type="ORF">D6C94_08197</name>
    <name evidence="2" type="ORF">D6D22_02645</name>
</gene>
<dbReference type="EMBL" id="QZBJ01000068">
    <property type="protein sequence ID" value="THY70840.1"/>
    <property type="molecule type" value="Genomic_DNA"/>
</dbReference>
<feature type="compositionally biased region" description="Low complexity" evidence="1">
    <location>
        <begin position="18"/>
        <end position="40"/>
    </location>
</feature>
<dbReference type="Proteomes" id="UP000305064">
    <property type="component" value="Unassembled WGS sequence"/>
</dbReference>
<proteinExistence type="predicted"/>
<dbReference type="Proteomes" id="UP000310687">
    <property type="component" value="Unassembled WGS sequence"/>
</dbReference>
<accession>A0A4S8Y3B6</accession>
<feature type="region of interest" description="Disordered" evidence="1">
    <location>
        <begin position="1"/>
        <end position="48"/>
    </location>
</feature>
<organism evidence="2 5">
    <name type="scientific">Aureobasidium pullulans</name>
    <name type="common">Black yeast</name>
    <name type="synonym">Pullularia pullulans</name>
    <dbReference type="NCBI Taxonomy" id="5580"/>
    <lineage>
        <taxon>Eukaryota</taxon>
        <taxon>Fungi</taxon>
        <taxon>Dikarya</taxon>
        <taxon>Ascomycota</taxon>
        <taxon>Pezizomycotina</taxon>
        <taxon>Dothideomycetes</taxon>
        <taxon>Dothideomycetidae</taxon>
        <taxon>Dothideales</taxon>
        <taxon>Saccotheciaceae</taxon>
        <taxon>Aureobasidium</taxon>
    </lineage>
</organism>
<evidence type="ECO:0000256" key="1">
    <source>
        <dbReference type="SAM" id="MobiDB-lite"/>
    </source>
</evidence>
<name>A0A4S8Y3B6_AURPU</name>
<dbReference type="EMBL" id="QZAL01000023">
    <property type="protein sequence ID" value="THW47413.1"/>
    <property type="molecule type" value="Genomic_DNA"/>
</dbReference>
<feature type="compositionally biased region" description="Polar residues" evidence="1">
    <location>
        <begin position="1"/>
        <end position="10"/>
    </location>
</feature>
<protein>
    <submittedName>
        <fullName evidence="2">Uncharacterized protein</fullName>
    </submittedName>
</protein>
<reference evidence="4 5" key="1">
    <citation type="submission" date="2018-10" db="EMBL/GenBank/DDBJ databases">
        <title>Fifty Aureobasidium pullulans genomes reveal a recombining polyextremotolerant generalist.</title>
        <authorList>
            <person name="Gostincar C."/>
            <person name="Turk M."/>
            <person name="Zajc J."/>
            <person name="Gunde-Cimerman N."/>
        </authorList>
    </citation>
    <scope>NUCLEOTIDE SEQUENCE [LARGE SCALE GENOMIC DNA]</scope>
    <source>
        <strain evidence="2 5">EXF-11013</strain>
        <strain evidence="3 4">EXF-4256</strain>
    </source>
</reference>